<accession>A0AAD8AN45</accession>
<comment type="caution">
    <text evidence="3">The sequence shown here is derived from an EMBL/GenBank/DDBJ whole genome shotgun (WGS) entry which is preliminary data.</text>
</comment>
<keyword evidence="1" id="KW-1133">Transmembrane helix</keyword>
<keyword evidence="4" id="KW-1185">Reference proteome</keyword>
<feature type="signal peptide" evidence="2">
    <location>
        <begin position="1"/>
        <end position="20"/>
    </location>
</feature>
<evidence type="ECO:0000313" key="3">
    <source>
        <dbReference type="EMBL" id="KAJ9600713.1"/>
    </source>
</evidence>
<organism evidence="3 4">
    <name type="scientific">Diploptera punctata</name>
    <name type="common">Pacific beetle cockroach</name>
    <dbReference type="NCBI Taxonomy" id="6984"/>
    <lineage>
        <taxon>Eukaryota</taxon>
        <taxon>Metazoa</taxon>
        <taxon>Ecdysozoa</taxon>
        <taxon>Arthropoda</taxon>
        <taxon>Hexapoda</taxon>
        <taxon>Insecta</taxon>
        <taxon>Pterygota</taxon>
        <taxon>Neoptera</taxon>
        <taxon>Polyneoptera</taxon>
        <taxon>Dictyoptera</taxon>
        <taxon>Blattodea</taxon>
        <taxon>Blaberoidea</taxon>
        <taxon>Blaberidae</taxon>
        <taxon>Diplopterinae</taxon>
        <taxon>Diploptera</taxon>
    </lineage>
</organism>
<keyword evidence="1" id="KW-0472">Membrane</keyword>
<keyword evidence="1" id="KW-0812">Transmembrane</keyword>
<protein>
    <submittedName>
        <fullName evidence="3">Uncharacterized protein</fullName>
    </submittedName>
</protein>
<feature type="non-terminal residue" evidence="3">
    <location>
        <position position="250"/>
    </location>
</feature>
<feature type="transmembrane region" description="Helical" evidence="1">
    <location>
        <begin position="222"/>
        <end position="243"/>
    </location>
</feature>
<name>A0AAD8AN45_DIPPU</name>
<evidence type="ECO:0000256" key="1">
    <source>
        <dbReference type="SAM" id="Phobius"/>
    </source>
</evidence>
<evidence type="ECO:0000313" key="4">
    <source>
        <dbReference type="Proteomes" id="UP001233999"/>
    </source>
</evidence>
<keyword evidence="2" id="KW-0732">Signal</keyword>
<dbReference type="EMBL" id="JASPKZ010000071">
    <property type="protein sequence ID" value="KAJ9600713.1"/>
    <property type="molecule type" value="Genomic_DNA"/>
</dbReference>
<gene>
    <name evidence="3" type="ORF">L9F63_026149</name>
</gene>
<reference evidence="3" key="2">
    <citation type="submission" date="2023-05" db="EMBL/GenBank/DDBJ databases">
        <authorList>
            <person name="Fouks B."/>
        </authorList>
    </citation>
    <scope>NUCLEOTIDE SEQUENCE</scope>
    <source>
        <strain evidence="3">Stay&amp;Tobe</strain>
        <tissue evidence="3">Testes</tissue>
    </source>
</reference>
<dbReference type="Proteomes" id="UP001233999">
    <property type="component" value="Unassembled WGS sequence"/>
</dbReference>
<feature type="transmembrane region" description="Helical" evidence="1">
    <location>
        <begin position="148"/>
        <end position="168"/>
    </location>
</feature>
<feature type="chain" id="PRO_5041932541" evidence="2">
    <location>
        <begin position="21"/>
        <end position="250"/>
    </location>
</feature>
<feature type="transmembrane region" description="Helical" evidence="1">
    <location>
        <begin position="114"/>
        <end position="136"/>
    </location>
</feature>
<evidence type="ECO:0000256" key="2">
    <source>
        <dbReference type="SAM" id="SignalP"/>
    </source>
</evidence>
<proteinExistence type="predicted"/>
<sequence>LQSLLWAILGFLALSLYNCGFEISTQDPVYYLYFVYFFNRECAEIPNMLNVSYQFCEYIKQETGFTCEDYNNFDPGNTNYPNGVTIPSEWFSTVPSFPEWPDKFELAEETHTFVTAYVVISLVWAASAVLVLVAGICSIRKYFMFVPWVLISLAVVVLDVYVTATYAIQAKDAETALGLLHLIGIDSLPSFQGYDPSQLLSEADGLSMVPSIIMAVVASRGIFFWLKNLLLLIAMFFAVISFIKNKVSPL</sequence>
<reference evidence="3" key="1">
    <citation type="journal article" date="2023" name="IScience">
        <title>Live-bearing cockroach genome reveals convergent evolutionary mechanisms linked to viviparity in insects and beyond.</title>
        <authorList>
            <person name="Fouks B."/>
            <person name="Harrison M.C."/>
            <person name="Mikhailova A.A."/>
            <person name="Marchal E."/>
            <person name="English S."/>
            <person name="Carruthers M."/>
            <person name="Jennings E.C."/>
            <person name="Chiamaka E.L."/>
            <person name="Frigard R.A."/>
            <person name="Pippel M."/>
            <person name="Attardo G.M."/>
            <person name="Benoit J.B."/>
            <person name="Bornberg-Bauer E."/>
            <person name="Tobe S.S."/>
        </authorList>
    </citation>
    <scope>NUCLEOTIDE SEQUENCE</scope>
    <source>
        <strain evidence="3">Stay&amp;Tobe</strain>
    </source>
</reference>
<dbReference type="AlphaFoldDB" id="A0AAD8AN45"/>